<evidence type="ECO:0000259" key="11">
    <source>
        <dbReference type="Pfam" id="PF03033"/>
    </source>
</evidence>
<dbReference type="Proteomes" id="UP000176493">
    <property type="component" value="Unassembled WGS sequence"/>
</dbReference>
<protein>
    <recommendedName>
        <fullName evidence="10">UDP-N-acetylglucosamine--N-acetylmuramyl-(pentapeptide) pyrophosphoryl-undecaprenol N-acetylglucosamine transferase</fullName>
        <ecNumber evidence="10">2.4.1.227</ecNumber>
    </recommendedName>
    <alternativeName>
        <fullName evidence="10">Undecaprenyl-PP-MurNAc-pentapeptide-UDPGlcNAc GlcNAc transferase</fullName>
    </alternativeName>
</protein>
<feature type="binding site" evidence="10">
    <location>
        <position position="198"/>
    </location>
    <ligand>
        <name>UDP-N-acetyl-alpha-D-glucosamine</name>
        <dbReference type="ChEBI" id="CHEBI:57705"/>
    </ligand>
</feature>
<evidence type="ECO:0000256" key="8">
    <source>
        <dbReference type="ARBA" id="ARBA00023306"/>
    </source>
</evidence>
<keyword evidence="8 10" id="KW-0131">Cell cycle</keyword>
<dbReference type="InterPro" id="IPR004276">
    <property type="entry name" value="GlycoTrans_28_N"/>
</dbReference>
<evidence type="ECO:0000259" key="12">
    <source>
        <dbReference type="Pfam" id="PF04101"/>
    </source>
</evidence>
<evidence type="ECO:0000256" key="3">
    <source>
        <dbReference type="ARBA" id="ARBA00022676"/>
    </source>
</evidence>
<name>A0A1G2MID8_9BACT</name>
<feature type="binding site" evidence="10">
    <location>
        <position position="302"/>
    </location>
    <ligand>
        <name>UDP-N-acetyl-alpha-D-glucosamine</name>
        <dbReference type="ChEBI" id="CHEBI:57705"/>
    </ligand>
</feature>
<dbReference type="GO" id="GO:0005975">
    <property type="term" value="P:carbohydrate metabolic process"/>
    <property type="evidence" value="ECO:0007669"/>
    <property type="project" value="InterPro"/>
</dbReference>
<keyword evidence="2 10" id="KW-0132">Cell division</keyword>
<dbReference type="AlphaFoldDB" id="A0A1G2MID8"/>
<comment type="caution">
    <text evidence="10">Lacks conserved residue(s) required for the propagation of feature annotation.</text>
</comment>
<comment type="subcellular location">
    <subcellularLocation>
        <location evidence="10">Cell membrane</location>
        <topology evidence="10">Peripheral membrane protein</topology>
        <orientation evidence="10">Cytoplasmic side</orientation>
    </subcellularLocation>
</comment>
<feature type="domain" description="Glycosyltransferase family 28 N-terminal" evidence="11">
    <location>
        <begin position="3"/>
        <end position="146"/>
    </location>
</feature>
<dbReference type="PANTHER" id="PTHR21015">
    <property type="entry name" value="UDP-N-ACETYLGLUCOSAMINE--N-ACETYLMURAMYL-(PENTAPEPTIDE) PYROPHOSPHORYL-UNDECAPRENOL N-ACETYLGLUCOSAMINE TRANSFERASE 1"/>
    <property type="match status" value="1"/>
</dbReference>
<evidence type="ECO:0000256" key="9">
    <source>
        <dbReference type="ARBA" id="ARBA00023316"/>
    </source>
</evidence>
<feature type="domain" description="Glycosyl transferase family 28 C-terminal" evidence="12">
    <location>
        <begin position="191"/>
        <end position="359"/>
    </location>
</feature>
<feature type="binding site" evidence="10">
    <location>
        <position position="169"/>
    </location>
    <ligand>
        <name>UDP-N-acetyl-alpha-D-glucosamine</name>
        <dbReference type="ChEBI" id="CHEBI:57705"/>
    </ligand>
</feature>
<comment type="similarity">
    <text evidence="10">Belongs to the glycosyltransferase 28 family. MurG subfamily.</text>
</comment>
<comment type="caution">
    <text evidence="13">The sequence shown here is derived from an EMBL/GenBank/DDBJ whole genome shotgun (WGS) entry which is preliminary data.</text>
</comment>
<keyword evidence="9 10" id="KW-0961">Cell wall biogenesis/degradation</keyword>
<keyword evidence="4 10" id="KW-0808">Transferase</keyword>
<dbReference type="EMBL" id="MHRJ01000001">
    <property type="protein sequence ID" value="OHA23675.1"/>
    <property type="molecule type" value="Genomic_DNA"/>
</dbReference>
<dbReference type="GO" id="GO:0051301">
    <property type="term" value="P:cell division"/>
    <property type="evidence" value="ECO:0007669"/>
    <property type="project" value="UniProtKB-KW"/>
</dbReference>
<keyword evidence="1 10" id="KW-1003">Cell membrane</keyword>
<organism evidence="13 14">
    <name type="scientific">Candidatus Taylorbacteria bacterium RIFCSPHIGHO2_02_49_25</name>
    <dbReference type="NCBI Taxonomy" id="1802305"/>
    <lineage>
        <taxon>Bacteria</taxon>
        <taxon>Candidatus Tayloriibacteriota</taxon>
    </lineage>
</organism>
<gene>
    <name evidence="10" type="primary">murG</name>
    <name evidence="13" type="ORF">A2W52_02845</name>
</gene>
<evidence type="ECO:0000256" key="7">
    <source>
        <dbReference type="ARBA" id="ARBA00023136"/>
    </source>
</evidence>
<keyword evidence="5 10" id="KW-0133">Cell shape</keyword>
<dbReference type="InterPro" id="IPR006009">
    <property type="entry name" value="GlcNAc_MurG"/>
</dbReference>
<dbReference type="HAMAP" id="MF_00033">
    <property type="entry name" value="MurG"/>
    <property type="match status" value="1"/>
</dbReference>
<dbReference type="EC" id="2.4.1.227" evidence="10"/>
<dbReference type="GO" id="GO:0050511">
    <property type="term" value="F:undecaprenyldiphospho-muramoylpentapeptide beta-N-acetylglucosaminyltransferase activity"/>
    <property type="evidence" value="ECO:0007669"/>
    <property type="project" value="UniProtKB-UniRule"/>
</dbReference>
<dbReference type="PANTHER" id="PTHR21015:SF22">
    <property type="entry name" value="GLYCOSYLTRANSFERASE"/>
    <property type="match status" value="1"/>
</dbReference>
<dbReference type="InterPro" id="IPR007235">
    <property type="entry name" value="Glyco_trans_28_C"/>
</dbReference>
<keyword evidence="6 10" id="KW-0573">Peptidoglycan synthesis</keyword>
<evidence type="ECO:0000256" key="5">
    <source>
        <dbReference type="ARBA" id="ARBA00022960"/>
    </source>
</evidence>
<dbReference type="Pfam" id="PF04101">
    <property type="entry name" value="Glyco_tran_28_C"/>
    <property type="match status" value="1"/>
</dbReference>
<evidence type="ECO:0000256" key="6">
    <source>
        <dbReference type="ARBA" id="ARBA00022984"/>
    </source>
</evidence>
<evidence type="ECO:0000256" key="4">
    <source>
        <dbReference type="ARBA" id="ARBA00022679"/>
    </source>
</evidence>
<keyword evidence="7 10" id="KW-0472">Membrane</keyword>
<reference evidence="13 14" key="1">
    <citation type="journal article" date="2016" name="Nat. Commun.">
        <title>Thousands of microbial genomes shed light on interconnected biogeochemical processes in an aquifer system.</title>
        <authorList>
            <person name="Anantharaman K."/>
            <person name="Brown C.T."/>
            <person name="Hug L.A."/>
            <person name="Sharon I."/>
            <person name="Castelle C.J."/>
            <person name="Probst A.J."/>
            <person name="Thomas B.C."/>
            <person name="Singh A."/>
            <person name="Wilkins M.J."/>
            <person name="Karaoz U."/>
            <person name="Brodie E.L."/>
            <person name="Williams K.H."/>
            <person name="Hubbard S.S."/>
            <person name="Banfield J.F."/>
        </authorList>
    </citation>
    <scope>NUCLEOTIDE SEQUENCE [LARGE SCALE GENOMIC DNA]</scope>
</reference>
<dbReference type="SUPFAM" id="SSF53756">
    <property type="entry name" value="UDP-Glycosyltransferase/glycogen phosphorylase"/>
    <property type="match status" value="1"/>
</dbReference>
<accession>A0A1G2MID8</accession>
<dbReference type="UniPathway" id="UPA00219"/>
<proteinExistence type="inferred from homology"/>
<sequence length="374" mass="41313">MKILFTGGGSGGHFYPIIAIAEELHAISRDERLIPPTLFFMAPDPYDPGLLFENSITFISLPTGKFRRYFSLKNITDIFRTAFATIKAATLIFRLYPDVVVGKGGFGSFPALFAARFWKIPIFIHESDAVPGRVNRWAGKFAARVAVSFEKALSAFPKGRVAHTGNPIRRDLLSAAASLRQELSLEEETQVILVLGGSLGSAALNETVLQALPEFLLTFEVIHQTGEEHLADMQARAEVILQNHPFKRRYHSIGYLSTTQMGRAGRIARLIISRAGSTIFEIAAWGKPSLLVPFPVSSGDHQRENAYAYAEHGAAVVLEENNLTASILIHEARKILEDSGRHEEMSKRASHFAKPDAASVIAREILNIALRHEK</sequence>
<dbReference type="GO" id="GO:0051991">
    <property type="term" value="F:UDP-N-acetyl-D-glucosamine:N-acetylmuramoyl-L-alanyl-D-glutamyl-meso-2,6-diaminopimelyl-D-alanyl-D-alanine-diphosphoundecaprenol 4-beta-N-acetylglucosaminlytransferase activity"/>
    <property type="evidence" value="ECO:0007669"/>
    <property type="project" value="RHEA"/>
</dbReference>
<feature type="binding site" evidence="10">
    <location>
        <begin position="10"/>
        <end position="12"/>
    </location>
    <ligand>
        <name>UDP-N-acetyl-alpha-D-glucosamine</name>
        <dbReference type="ChEBI" id="CHEBI:57705"/>
    </ligand>
</feature>
<evidence type="ECO:0000256" key="1">
    <source>
        <dbReference type="ARBA" id="ARBA00022475"/>
    </source>
</evidence>
<evidence type="ECO:0000256" key="2">
    <source>
        <dbReference type="ARBA" id="ARBA00022618"/>
    </source>
</evidence>
<dbReference type="Gene3D" id="3.40.50.2000">
    <property type="entry name" value="Glycogen Phosphorylase B"/>
    <property type="match status" value="2"/>
</dbReference>
<comment type="function">
    <text evidence="10">Cell wall formation. Catalyzes the transfer of a GlcNAc subunit on undecaprenyl-pyrophosphoryl-MurNAc-pentapeptide (lipid intermediate I) to form undecaprenyl-pyrophosphoryl-MurNAc-(pentapeptide)GlcNAc (lipid intermediate II).</text>
</comment>
<dbReference type="CDD" id="cd03785">
    <property type="entry name" value="GT28_MurG"/>
    <property type="match status" value="1"/>
</dbReference>
<evidence type="ECO:0000313" key="13">
    <source>
        <dbReference type="EMBL" id="OHA23675.1"/>
    </source>
</evidence>
<evidence type="ECO:0000313" key="14">
    <source>
        <dbReference type="Proteomes" id="UP000176493"/>
    </source>
</evidence>
<comment type="pathway">
    <text evidence="10">Cell wall biogenesis; peptidoglycan biosynthesis.</text>
</comment>
<dbReference type="Pfam" id="PF03033">
    <property type="entry name" value="Glyco_transf_28"/>
    <property type="match status" value="1"/>
</dbReference>
<comment type="catalytic activity">
    <reaction evidence="10">
        <text>di-trans,octa-cis-undecaprenyl diphospho-N-acetyl-alpha-D-muramoyl-L-alanyl-D-glutamyl-meso-2,6-diaminopimeloyl-D-alanyl-D-alanine + UDP-N-acetyl-alpha-D-glucosamine = di-trans,octa-cis-undecaprenyl diphospho-[N-acetyl-alpha-D-glucosaminyl-(1-&gt;4)]-N-acetyl-alpha-D-muramoyl-L-alanyl-D-glutamyl-meso-2,6-diaminopimeloyl-D-alanyl-D-alanine + UDP + H(+)</text>
        <dbReference type="Rhea" id="RHEA:31227"/>
        <dbReference type="ChEBI" id="CHEBI:15378"/>
        <dbReference type="ChEBI" id="CHEBI:57705"/>
        <dbReference type="ChEBI" id="CHEBI:58223"/>
        <dbReference type="ChEBI" id="CHEBI:61387"/>
        <dbReference type="ChEBI" id="CHEBI:61388"/>
        <dbReference type="EC" id="2.4.1.227"/>
    </reaction>
</comment>
<dbReference type="GO" id="GO:0071555">
    <property type="term" value="P:cell wall organization"/>
    <property type="evidence" value="ECO:0007669"/>
    <property type="project" value="UniProtKB-KW"/>
</dbReference>
<keyword evidence="3 10" id="KW-0328">Glycosyltransferase</keyword>
<dbReference type="GO" id="GO:0009252">
    <property type="term" value="P:peptidoglycan biosynthetic process"/>
    <property type="evidence" value="ECO:0007669"/>
    <property type="project" value="UniProtKB-UniRule"/>
</dbReference>
<evidence type="ECO:0000256" key="10">
    <source>
        <dbReference type="HAMAP-Rule" id="MF_00033"/>
    </source>
</evidence>
<dbReference type="GO" id="GO:0005886">
    <property type="term" value="C:plasma membrane"/>
    <property type="evidence" value="ECO:0007669"/>
    <property type="project" value="UniProtKB-SubCell"/>
</dbReference>
<dbReference type="GO" id="GO:0008360">
    <property type="term" value="P:regulation of cell shape"/>
    <property type="evidence" value="ECO:0007669"/>
    <property type="project" value="UniProtKB-KW"/>
</dbReference>